<name>A0ABQ3B8F3_9GAMM</name>
<dbReference type="Proteomes" id="UP000619761">
    <property type="component" value="Unassembled WGS sequence"/>
</dbReference>
<reference evidence="3" key="1">
    <citation type="journal article" date="2019" name="Int. J. Syst. Evol. Microbiol.">
        <title>The Global Catalogue of Microorganisms (GCM) 10K type strain sequencing project: providing services to taxonomists for standard genome sequencing and annotation.</title>
        <authorList>
            <consortium name="The Broad Institute Genomics Platform"/>
            <consortium name="The Broad Institute Genome Sequencing Center for Infectious Disease"/>
            <person name="Wu L."/>
            <person name="Ma J."/>
        </authorList>
    </citation>
    <scope>NUCLEOTIDE SEQUENCE [LARGE SCALE GENOMIC DNA]</scope>
    <source>
        <strain evidence="3">KCTC 32239</strain>
    </source>
</reference>
<organism evidence="2 3">
    <name type="scientific">Cellvibrio zantedeschiae</name>
    <dbReference type="NCBI Taxonomy" id="1237077"/>
    <lineage>
        <taxon>Bacteria</taxon>
        <taxon>Pseudomonadati</taxon>
        <taxon>Pseudomonadota</taxon>
        <taxon>Gammaproteobacteria</taxon>
        <taxon>Cellvibrionales</taxon>
        <taxon>Cellvibrionaceae</taxon>
        <taxon>Cellvibrio</taxon>
    </lineage>
</organism>
<dbReference type="InterPro" id="IPR016181">
    <property type="entry name" value="Acyl_CoA_acyltransferase"/>
</dbReference>
<dbReference type="SUPFAM" id="SSF55729">
    <property type="entry name" value="Acyl-CoA N-acyltransferases (Nat)"/>
    <property type="match status" value="1"/>
</dbReference>
<dbReference type="NCBIfam" id="TIGR03019">
    <property type="entry name" value="pepcterm_femAB"/>
    <property type="match status" value="1"/>
</dbReference>
<dbReference type="InterPro" id="IPR017469">
    <property type="entry name" value="PEP-CTERM_FemAB-rel"/>
</dbReference>
<evidence type="ECO:0000259" key="1">
    <source>
        <dbReference type="Pfam" id="PF13480"/>
    </source>
</evidence>
<protein>
    <recommendedName>
        <fullName evidence="1">BioF2-like acetyltransferase domain-containing protein</fullName>
    </recommendedName>
</protein>
<gene>
    <name evidence="2" type="ORF">GCM10011613_28860</name>
</gene>
<dbReference type="EMBL" id="BMYZ01000003">
    <property type="protein sequence ID" value="GGY82322.1"/>
    <property type="molecule type" value="Genomic_DNA"/>
</dbReference>
<dbReference type="InterPro" id="IPR038740">
    <property type="entry name" value="BioF2-like_GNAT_dom"/>
</dbReference>
<accession>A0ABQ3B8F3</accession>
<evidence type="ECO:0000313" key="3">
    <source>
        <dbReference type="Proteomes" id="UP000619761"/>
    </source>
</evidence>
<dbReference type="RefSeq" id="WP_189419875.1">
    <property type="nucleotide sequence ID" value="NZ_BMYZ01000003.1"/>
</dbReference>
<dbReference type="Pfam" id="PF13480">
    <property type="entry name" value="Acetyltransf_6"/>
    <property type="match status" value="1"/>
</dbReference>
<comment type="caution">
    <text evidence="2">The sequence shown here is derived from an EMBL/GenBank/DDBJ whole genome shotgun (WGS) entry which is preliminary data.</text>
</comment>
<evidence type="ECO:0000313" key="2">
    <source>
        <dbReference type="EMBL" id="GGY82322.1"/>
    </source>
</evidence>
<feature type="domain" description="BioF2-like acetyltransferase" evidence="1">
    <location>
        <begin position="252"/>
        <end position="385"/>
    </location>
</feature>
<sequence>MTQLTKQDELKTQLCNYKLELKIAKDAKAKVASQFKHLVVGSEEYSALLLSMQTVSNEVKEIEKKIKAIEKASIDQTLLSDIPDAIHPPLLTIPNDVNWADDFIVREIIPEEFPAWYDFISTIPNATAYHQQAWKELIEFSFQNTTRVWAAFDLKNAIIGGIPLTFFDSHLFGKFAVSIPYVNYGGVITRYFNIAQQLLAHLRFVCDSESLSHIEVRTMQPDLAEKSSSKKASMILRLPKTSEELEKDLGSKVRAQQKKAEDYLPTIKFGKLELLNDFYRVFSQNMRDLGTPVYSKKWFMAILKNSQVNATIAVVNIKGKPVSAAFLIGHNEMMEIPWASTIKEANIFNSNMWMYRKILDFAIHNKFSFFDFGRSTQDAGTYKFKKQWGAVPYQHYWYKILPNATNNEGPELNPDNPKFAIMIAVWKKLPLWLANTIGPAIIRNIP</sequence>
<keyword evidence="3" id="KW-1185">Reference proteome</keyword>
<dbReference type="PANTHER" id="PTHR36174:SF1">
    <property type="entry name" value="LIPID II:GLYCINE GLYCYLTRANSFERASE"/>
    <property type="match status" value="1"/>
</dbReference>
<dbReference type="InterPro" id="IPR050644">
    <property type="entry name" value="PG_Glycine_Bridge_Synth"/>
</dbReference>
<proteinExistence type="predicted"/>
<dbReference type="PANTHER" id="PTHR36174">
    <property type="entry name" value="LIPID II:GLYCINE GLYCYLTRANSFERASE"/>
    <property type="match status" value="1"/>
</dbReference>
<dbReference type="Gene3D" id="3.40.630.30">
    <property type="match status" value="1"/>
</dbReference>